<feature type="transmembrane region" description="Helical" evidence="6">
    <location>
        <begin position="158"/>
        <end position="177"/>
    </location>
</feature>
<name>L8HEV5_ACACF</name>
<protein>
    <submittedName>
        <fullName evidence="7">Permease, putative</fullName>
    </submittedName>
</protein>
<dbReference type="InterPro" id="IPR051598">
    <property type="entry name" value="TSUP/Inactive_protease-like"/>
</dbReference>
<proteinExistence type="predicted"/>
<dbReference type="GeneID" id="14924673"/>
<comment type="subcellular location">
    <subcellularLocation>
        <location evidence="1">Membrane</location>
        <topology evidence="1">Multi-pass membrane protein</topology>
    </subcellularLocation>
</comment>
<dbReference type="RefSeq" id="XP_004353218.1">
    <property type="nucleotide sequence ID" value="XM_004353166.1"/>
</dbReference>
<dbReference type="InterPro" id="IPR002781">
    <property type="entry name" value="TM_pro_TauE-like"/>
</dbReference>
<dbReference type="VEuPathDB" id="AmoebaDB:ACA1_073340"/>
<keyword evidence="8" id="KW-1185">Reference proteome</keyword>
<feature type="transmembrane region" description="Helical" evidence="6">
    <location>
        <begin position="313"/>
        <end position="331"/>
    </location>
</feature>
<feature type="transmembrane region" description="Helical" evidence="6">
    <location>
        <begin position="189"/>
        <end position="207"/>
    </location>
</feature>
<dbReference type="OMA" id="WRAGNVR"/>
<dbReference type="Proteomes" id="UP000011083">
    <property type="component" value="Unassembled WGS sequence"/>
</dbReference>
<organism evidence="7 8">
    <name type="scientific">Acanthamoeba castellanii (strain ATCC 30010 / Neff)</name>
    <dbReference type="NCBI Taxonomy" id="1257118"/>
    <lineage>
        <taxon>Eukaryota</taxon>
        <taxon>Amoebozoa</taxon>
        <taxon>Discosea</taxon>
        <taxon>Longamoebia</taxon>
        <taxon>Centramoebida</taxon>
        <taxon>Acanthamoebidae</taxon>
        <taxon>Acanthamoeba</taxon>
    </lineage>
</organism>
<reference evidence="7 8" key="1">
    <citation type="journal article" date="2013" name="Genome Biol.">
        <title>Genome of Acanthamoeba castellanii highlights extensive lateral gene transfer and early evolution of tyrosine kinase signaling.</title>
        <authorList>
            <person name="Clarke M."/>
            <person name="Lohan A.J."/>
            <person name="Liu B."/>
            <person name="Lagkouvardos I."/>
            <person name="Roy S."/>
            <person name="Zafar N."/>
            <person name="Bertelli C."/>
            <person name="Schilde C."/>
            <person name="Kianianmomeni A."/>
            <person name="Burglin T.R."/>
            <person name="Frech C."/>
            <person name="Turcotte B."/>
            <person name="Kopec K.O."/>
            <person name="Synnott J.M."/>
            <person name="Choo C."/>
            <person name="Paponov I."/>
            <person name="Finkler A."/>
            <person name="Soon Heng Tan C."/>
            <person name="Hutchins A.P."/>
            <person name="Weinmeier T."/>
            <person name="Rattei T."/>
            <person name="Chu J.S."/>
            <person name="Gimenez G."/>
            <person name="Irimia M."/>
            <person name="Rigden D.J."/>
            <person name="Fitzpatrick D.A."/>
            <person name="Lorenzo-Morales J."/>
            <person name="Bateman A."/>
            <person name="Chiu C.H."/>
            <person name="Tang P."/>
            <person name="Hegemann P."/>
            <person name="Fromm H."/>
            <person name="Raoult D."/>
            <person name="Greub G."/>
            <person name="Miranda-Saavedra D."/>
            <person name="Chen N."/>
            <person name="Nash P."/>
            <person name="Ginger M.L."/>
            <person name="Horn M."/>
            <person name="Schaap P."/>
            <person name="Caler L."/>
            <person name="Loftus B."/>
        </authorList>
    </citation>
    <scope>NUCLEOTIDE SEQUENCE [LARGE SCALE GENOMIC DNA]</scope>
    <source>
        <strain evidence="7 8">Neff</strain>
    </source>
</reference>
<dbReference type="PANTHER" id="PTHR43701">
    <property type="entry name" value="MEMBRANE TRANSPORTER PROTEIN MJ0441-RELATED"/>
    <property type="match status" value="1"/>
</dbReference>
<dbReference type="EMBL" id="KB007857">
    <property type="protein sequence ID" value="ELR23690.1"/>
    <property type="molecule type" value="Genomic_DNA"/>
</dbReference>
<evidence type="ECO:0000313" key="8">
    <source>
        <dbReference type="Proteomes" id="UP000011083"/>
    </source>
</evidence>
<evidence type="ECO:0000313" key="7">
    <source>
        <dbReference type="EMBL" id="ELR23690.1"/>
    </source>
</evidence>
<evidence type="ECO:0000256" key="4">
    <source>
        <dbReference type="ARBA" id="ARBA00023136"/>
    </source>
</evidence>
<dbReference type="PANTHER" id="PTHR43701:SF2">
    <property type="entry name" value="MEMBRANE TRANSPORTER PROTEIN YJNA-RELATED"/>
    <property type="match status" value="1"/>
</dbReference>
<evidence type="ECO:0000256" key="3">
    <source>
        <dbReference type="ARBA" id="ARBA00022989"/>
    </source>
</evidence>
<keyword evidence="3 6" id="KW-1133">Transmembrane helix</keyword>
<feature type="region of interest" description="Disordered" evidence="5">
    <location>
        <begin position="30"/>
        <end position="50"/>
    </location>
</feature>
<evidence type="ECO:0000256" key="6">
    <source>
        <dbReference type="SAM" id="Phobius"/>
    </source>
</evidence>
<feature type="transmembrane region" description="Helical" evidence="6">
    <location>
        <begin position="288"/>
        <end position="306"/>
    </location>
</feature>
<accession>L8HEV5</accession>
<feature type="transmembrane region" description="Helical" evidence="6">
    <location>
        <begin position="248"/>
        <end position="276"/>
    </location>
</feature>
<keyword evidence="4 6" id="KW-0472">Membrane</keyword>
<feature type="transmembrane region" description="Helical" evidence="6">
    <location>
        <begin position="91"/>
        <end position="114"/>
    </location>
</feature>
<evidence type="ECO:0000256" key="2">
    <source>
        <dbReference type="ARBA" id="ARBA00022692"/>
    </source>
</evidence>
<dbReference type="AlphaFoldDB" id="L8HEV5"/>
<keyword evidence="2 6" id="KW-0812">Transmembrane</keyword>
<gene>
    <name evidence="7" type="ORF">ACA1_073340</name>
</gene>
<feature type="transmembrane region" description="Helical" evidence="6">
    <location>
        <begin position="126"/>
        <end position="146"/>
    </location>
</feature>
<evidence type="ECO:0000256" key="5">
    <source>
        <dbReference type="SAM" id="MobiDB-lite"/>
    </source>
</evidence>
<dbReference type="KEGG" id="acan:ACA1_073340"/>
<dbReference type="GO" id="GO:0016020">
    <property type="term" value="C:membrane"/>
    <property type="evidence" value="ECO:0007669"/>
    <property type="project" value="UniProtKB-SubCell"/>
</dbReference>
<evidence type="ECO:0000256" key="1">
    <source>
        <dbReference type="ARBA" id="ARBA00004141"/>
    </source>
</evidence>
<dbReference type="OrthoDB" id="203866at2759"/>
<sequence>MKRTTLRLLPQRTQLPGGSRRLGAWGIGAGVHSVRPQRPPRSPTTTLRSGYGALRPTRRFVGTKYSQEGAGAATPQAPPPTGWQLHRTGGLIGSAMGFFGGLVGQGGGVVGIPLMTSLGRLTQHQAHGTSLVAVASTGLAGALAYWQAGGAEEGVDTLAALMLAGSASLFAGVGARLSRRVSSPNLKKYMGAFMVAASVSVAVKAYSDYPDHRGSLTSTVASAASATTVASPVLSMSDKAALLTPAHIATIGAIGAVTGFASGFLGIGGGLVMVPLLTLCTSMHQSQVLGTSLLAMVIPAAVGSWTHLRLGNVFVPIVPSMVAGTLVGGYLGGKLSTNLTQTQQRAIVSITIFTLALRMLRK</sequence>
<dbReference type="Pfam" id="PF01925">
    <property type="entry name" value="TauE"/>
    <property type="match status" value="2"/>
</dbReference>